<proteinExistence type="predicted"/>
<evidence type="ECO:0000313" key="2">
    <source>
        <dbReference type="EMBL" id="MDR6428103.1"/>
    </source>
</evidence>
<name>A0AAE4BYP0_VARPD</name>
<organism evidence="2 3">
    <name type="scientific">Variovorax paradoxus</name>
    <dbReference type="NCBI Taxonomy" id="34073"/>
    <lineage>
        <taxon>Bacteria</taxon>
        <taxon>Pseudomonadati</taxon>
        <taxon>Pseudomonadota</taxon>
        <taxon>Betaproteobacteria</taxon>
        <taxon>Burkholderiales</taxon>
        <taxon>Comamonadaceae</taxon>
        <taxon>Variovorax</taxon>
    </lineage>
</organism>
<gene>
    <name evidence="2" type="ORF">J2738_004258</name>
</gene>
<evidence type="ECO:0000256" key="1">
    <source>
        <dbReference type="SAM" id="Phobius"/>
    </source>
</evidence>
<dbReference type="EMBL" id="JAVDQZ010000006">
    <property type="protein sequence ID" value="MDR6428103.1"/>
    <property type="molecule type" value="Genomic_DNA"/>
</dbReference>
<accession>A0AAE4BYP0</accession>
<feature type="transmembrane region" description="Helical" evidence="1">
    <location>
        <begin position="257"/>
        <end position="274"/>
    </location>
</feature>
<protein>
    <submittedName>
        <fullName evidence="2">Uncharacterized protein</fullName>
    </submittedName>
</protein>
<keyword evidence="1" id="KW-1133">Transmembrane helix</keyword>
<sequence>MKQQQRRYASGQEAMADHLHTFRRQFRLDPELDLGTVQLAVKAIYEAQAVGFEFLSQIEPPTPKDGFRIHAFLNLMSRIYEHAQAMLVALATGSPASCEALGRTVVEGAVNLMYLATVGDASTLVAFLDSWVQEHNKKLGEWNRRIQDSEHAESVGRMIAERKELVNGYVKYLSLVQTQCQIDEARGSYAWPSTLLKRFELLRRQTDYYESYHRLSGASHITGEDTLNFLMALSVDDERGQRLGAEAWAYSTMMSRLVCMFFVEAIAACVIAYGRSDNEDLQTLRRRLVSGVRELAEAAGVPQI</sequence>
<dbReference type="Pfam" id="PF18928">
    <property type="entry name" value="DUF5677"/>
    <property type="match status" value="1"/>
</dbReference>
<keyword evidence="1" id="KW-0812">Transmembrane</keyword>
<dbReference type="RefSeq" id="WP_309929074.1">
    <property type="nucleotide sequence ID" value="NZ_JAVDQZ010000006.1"/>
</dbReference>
<comment type="caution">
    <text evidence="2">The sequence shown here is derived from an EMBL/GenBank/DDBJ whole genome shotgun (WGS) entry which is preliminary data.</text>
</comment>
<dbReference type="Proteomes" id="UP001184828">
    <property type="component" value="Unassembled WGS sequence"/>
</dbReference>
<reference evidence="2" key="1">
    <citation type="submission" date="2023-07" db="EMBL/GenBank/DDBJ databases">
        <title>Sorghum-associated microbial communities from plants grown in Nebraska, USA.</title>
        <authorList>
            <person name="Schachtman D."/>
        </authorList>
    </citation>
    <scope>NUCLEOTIDE SEQUENCE</scope>
    <source>
        <strain evidence="2">DS2114</strain>
    </source>
</reference>
<keyword evidence="1" id="KW-0472">Membrane</keyword>
<dbReference type="InterPro" id="IPR043733">
    <property type="entry name" value="DUF5677"/>
</dbReference>
<evidence type="ECO:0000313" key="3">
    <source>
        <dbReference type="Proteomes" id="UP001184828"/>
    </source>
</evidence>
<dbReference type="AlphaFoldDB" id="A0AAE4BYP0"/>